<organism evidence="9 10">
    <name type="scientific">Mya arenaria</name>
    <name type="common">Soft-shell clam</name>
    <dbReference type="NCBI Taxonomy" id="6604"/>
    <lineage>
        <taxon>Eukaryota</taxon>
        <taxon>Metazoa</taxon>
        <taxon>Spiralia</taxon>
        <taxon>Lophotrochozoa</taxon>
        <taxon>Mollusca</taxon>
        <taxon>Bivalvia</taxon>
        <taxon>Autobranchia</taxon>
        <taxon>Heteroconchia</taxon>
        <taxon>Euheterodonta</taxon>
        <taxon>Imparidentia</taxon>
        <taxon>Neoheterodontei</taxon>
        <taxon>Myida</taxon>
        <taxon>Myoidea</taxon>
        <taxon>Myidae</taxon>
        <taxon>Mya</taxon>
    </lineage>
</organism>
<feature type="transmembrane region" description="Helical" evidence="8">
    <location>
        <begin position="47"/>
        <end position="73"/>
    </location>
</feature>
<dbReference type="Pfam" id="PF14752">
    <property type="entry name" value="RBP_receptor"/>
    <property type="match status" value="1"/>
</dbReference>
<keyword evidence="3" id="KW-1003">Cell membrane</keyword>
<evidence type="ECO:0000256" key="7">
    <source>
        <dbReference type="ARBA" id="ARBA00023170"/>
    </source>
</evidence>
<dbReference type="PANTHER" id="PTHR21444">
    <property type="entry name" value="COILED-COIL DOMAIN-CONTAINING PROTEIN 180"/>
    <property type="match status" value="1"/>
</dbReference>
<evidence type="ECO:0000313" key="10">
    <source>
        <dbReference type="Proteomes" id="UP001164746"/>
    </source>
</evidence>
<dbReference type="Proteomes" id="UP001164746">
    <property type="component" value="Chromosome 15"/>
</dbReference>
<evidence type="ECO:0000256" key="5">
    <source>
        <dbReference type="ARBA" id="ARBA00022989"/>
    </source>
</evidence>
<proteinExistence type="predicted"/>
<accession>A0ABY7FYY2</accession>
<evidence type="ECO:0000256" key="4">
    <source>
        <dbReference type="ARBA" id="ARBA00022692"/>
    </source>
</evidence>
<evidence type="ECO:0000256" key="2">
    <source>
        <dbReference type="ARBA" id="ARBA00022448"/>
    </source>
</evidence>
<keyword evidence="6 8" id="KW-0472">Membrane</keyword>
<evidence type="ECO:0000256" key="8">
    <source>
        <dbReference type="SAM" id="Phobius"/>
    </source>
</evidence>
<name>A0ABY7FYY2_MYAAR</name>
<dbReference type="PANTHER" id="PTHR21444:SF15">
    <property type="entry name" value="RECEPTOR FOR RETINOL UPTAKE STRA6"/>
    <property type="match status" value="1"/>
</dbReference>
<keyword evidence="7" id="KW-0675">Receptor</keyword>
<sequence length="521" mass="59149">MRDPTPRRHISLLASLAIVAADAASVLLLPATEHVPLVSGWPPRRRFSARMLVIARDLPNLLCLGYLCVSLPVRIVQALRRRSIGFYSSAEMVSILNMDKDVENTAEAEHVRALLRPPKPERIPLLLQDPVCTCDNYSHAGFIQVCTCDNYSHAGFIQVCTHCDNYSHAGFIQVCTCDNYSHAGFIQVCTCDNSAHAGFIQVCTCDNSAHAGFIQGEFAGPIPRRQHPYSTQVHHERVLFIFSFFMFFYNIFIGFVSCLLRIIKSIVIGALMLPRLDNSALPRRFQMMDPGFVAYCGFVTLEASHTHPVLVMFLRLLMSEKEKRDKKALEEDPEKYEKVVEKTRAFIRARIRWQTAYSILNNPALRAYRKSQMDYVKQMQERLSKLYFIDKKQAGELVKKIDAAGMDANDVEDMINSGVDINEAAKKNWSKALVMGGFMQRMQRDMMMKKGMFAVDSENTTVNTAHSKTHINGGYVHDTVTSENDVKVYEQTPQNRWKMATFNALTKENENKQNYEASTEL</sequence>
<dbReference type="EMBL" id="CP111026">
    <property type="protein sequence ID" value="WAR27415.1"/>
    <property type="molecule type" value="Genomic_DNA"/>
</dbReference>
<gene>
    <name evidence="9" type="ORF">MAR_013119</name>
</gene>
<evidence type="ECO:0000256" key="3">
    <source>
        <dbReference type="ARBA" id="ARBA00022475"/>
    </source>
</evidence>
<reference evidence="9" key="1">
    <citation type="submission" date="2022-11" db="EMBL/GenBank/DDBJ databases">
        <title>Centuries of genome instability and evolution in soft-shell clam transmissible cancer (bioRxiv).</title>
        <authorList>
            <person name="Hart S.F.M."/>
            <person name="Yonemitsu M.A."/>
            <person name="Giersch R.M."/>
            <person name="Beal B.F."/>
            <person name="Arriagada G."/>
            <person name="Davis B.W."/>
            <person name="Ostrander E.A."/>
            <person name="Goff S.P."/>
            <person name="Metzger M.J."/>
        </authorList>
    </citation>
    <scope>NUCLEOTIDE SEQUENCE</scope>
    <source>
        <strain evidence="9">MELC-2E11</strain>
        <tissue evidence="9">Siphon/mantle</tissue>
    </source>
</reference>
<feature type="transmembrane region" description="Helical" evidence="8">
    <location>
        <begin position="239"/>
        <end position="272"/>
    </location>
</feature>
<evidence type="ECO:0000256" key="6">
    <source>
        <dbReference type="ARBA" id="ARBA00023136"/>
    </source>
</evidence>
<evidence type="ECO:0000313" key="9">
    <source>
        <dbReference type="EMBL" id="WAR27415.1"/>
    </source>
</evidence>
<keyword evidence="2" id="KW-0813">Transport</keyword>
<evidence type="ECO:0000256" key="1">
    <source>
        <dbReference type="ARBA" id="ARBA00004651"/>
    </source>
</evidence>
<protein>
    <submittedName>
        <fullName evidence="9">STRA6-like protein</fullName>
    </submittedName>
</protein>
<keyword evidence="10" id="KW-1185">Reference proteome</keyword>
<comment type="subcellular location">
    <subcellularLocation>
        <location evidence="1">Cell membrane</location>
        <topology evidence="1">Multi-pass membrane protein</topology>
    </subcellularLocation>
</comment>
<keyword evidence="5 8" id="KW-1133">Transmembrane helix</keyword>
<dbReference type="InterPro" id="IPR026612">
    <property type="entry name" value="STRA6-like"/>
</dbReference>
<keyword evidence="4 8" id="KW-0812">Transmembrane</keyword>